<dbReference type="EC" id="2.7.9.1" evidence="3 11"/>
<proteinExistence type="inferred from homology"/>
<dbReference type="InterPro" id="IPR036637">
    <property type="entry name" value="Phosphohistidine_dom_sf"/>
</dbReference>
<organism evidence="18 19">
    <name type="scientific">Muiribacterium halophilum</name>
    <dbReference type="NCBI Taxonomy" id="2053465"/>
    <lineage>
        <taxon>Bacteria</taxon>
        <taxon>Candidatus Muiribacteriota</taxon>
        <taxon>Candidatus Muiribacteriia</taxon>
        <taxon>Candidatus Muiribacteriales</taxon>
        <taxon>Candidatus Muiribacteriaceae</taxon>
        <taxon>Candidatus Muiribacterium</taxon>
    </lineage>
</organism>
<dbReference type="Gene3D" id="3.30.1490.20">
    <property type="entry name" value="ATP-grasp fold, A domain"/>
    <property type="match status" value="1"/>
</dbReference>
<dbReference type="Proteomes" id="UP000234857">
    <property type="component" value="Unassembled WGS sequence"/>
</dbReference>
<evidence type="ECO:0000259" key="16">
    <source>
        <dbReference type="Pfam" id="PF01326"/>
    </source>
</evidence>
<dbReference type="PANTHER" id="PTHR22931">
    <property type="entry name" value="PHOSPHOENOLPYRUVATE DIKINASE-RELATED"/>
    <property type="match status" value="1"/>
</dbReference>
<dbReference type="SUPFAM" id="SSF56059">
    <property type="entry name" value="Glutathione synthetase ATP-binding domain-like"/>
    <property type="match status" value="1"/>
</dbReference>
<dbReference type="PROSITE" id="PS00370">
    <property type="entry name" value="PEP_ENZYMES_PHOS_SITE"/>
    <property type="match status" value="1"/>
</dbReference>
<dbReference type="GO" id="GO:0005524">
    <property type="term" value="F:ATP binding"/>
    <property type="evidence" value="ECO:0007669"/>
    <property type="project" value="UniProtKB-UniRule"/>
</dbReference>
<dbReference type="InterPro" id="IPR023151">
    <property type="entry name" value="PEP_util_CS"/>
</dbReference>
<feature type="domain" description="PEP-utilising enzyme C-terminal" evidence="17">
    <location>
        <begin position="519"/>
        <end position="878"/>
    </location>
</feature>
<evidence type="ECO:0000256" key="11">
    <source>
        <dbReference type="PIRNR" id="PIRNR000853"/>
    </source>
</evidence>
<evidence type="ECO:0000256" key="5">
    <source>
        <dbReference type="ARBA" id="ARBA00022679"/>
    </source>
</evidence>
<dbReference type="PANTHER" id="PTHR22931:SF9">
    <property type="entry name" value="PYRUVATE, PHOSPHATE DIKINASE 1, CHLOROPLASTIC"/>
    <property type="match status" value="1"/>
</dbReference>
<dbReference type="Pfam" id="PF02896">
    <property type="entry name" value="PEP-utilizers_C"/>
    <property type="match status" value="1"/>
</dbReference>
<dbReference type="InterPro" id="IPR000121">
    <property type="entry name" value="PEP_util_C"/>
</dbReference>
<feature type="binding site" evidence="13">
    <location>
        <position position="753"/>
    </location>
    <ligand>
        <name>substrate</name>
    </ligand>
</feature>
<dbReference type="InterPro" id="IPR010121">
    <property type="entry name" value="Pyruvate_phosphate_dikinase"/>
</dbReference>
<evidence type="ECO:0000256" key="6">
    <source>
        <dbReference type="ARBA" id="ARBA00022723"/>
    </source>
</evidence>
<feature type="binding site" evidence="13">
    <location>
        <position position="562"/>
    </location>
    <ligand>
        <name>substrate</name>
    </ligand>
</feature>
<comment type="similarity">
    <text evidence="2 11">Belongs to the PEP-utilizing enzyme family.</text>
</comment>
<evidence type="ECO:0000256" key="13">
    <source>
        <dbReference type="PIRSR" id="PIRSR000853-2"/>
    </source>
</evidence>
<comment type="cofactor">
    <cofactor evidence="1 11 14">
        <name>Mg(2+)</name>
        <dbReference type="ChEBI" id="CHEBI:18420"/>
    </cofactor>
</comment>
<dbReference type="InterPro" id="IPR013815">
    <property type="entry name" value="ATP_grasp_subdomain_1"/>
</dbReference>
<comment type="caution">
    <text evidence="18">The sequence shown here is derived from an EMBL/GenBank/DDBJ whole genome shotgun (WGS) entry which is preliminary data.</text>
</comment>
<protein>
    <recommendedName>
        <fullName evidence="4 11">Pyruvate, phosphate dikinase</fullName>
        <ecNumber evidence="3 11">2.7.9.1</ecNumber>
    </recommendedName>
</protein>
<dbReference type="PROSITE" id="PS00742">
    <property type="entry name" value="PEP_ENZYMES_2"/>
    <property type="match status" value="1"/>
</dbReference>
<dbReference type="NCBIfam" id="TIGR01828">
    <property type="entry name" value="pyru_phos_dikin"/>
    <property type="match status" value="1"/>
</dbReference>
<evidence type="ECO:0000256" key="7">
    <source>
        <dbReference type="ARBA" id="ARBA00022741"/>
    </source>
</evidence>
<feature type="domain" description="Pyruvate phosphate dikinase AMP/ATP-binding" evidence="16">
    <location>
        <begin position="21"/>
        <end position="58"/>
    </location>
</feature>
<feature type="domain" description="Pyruvate phosphate dikinase AMP/ATP-binding" evidence="16">
    <location>
        <begin position="64"/>
        <end position="293"/>
    </location>
</feature>
<dbReference type="InterPro" id="IPR015813">
    <property type="entry name" value="Pyrv/PenolPyrv_kinase-like_dom"/>
</dbReference>
<reference evidence="18 19" key="1">
    <citation type="submission" date="2017-11" db="EMBL/GenBank/DDBJ databases">
        <title>Genome-resolved metagenomics identifies genetic mobility, metabolic interactions, and unexpected diversity in perchlorate-reducing communities.</title>
        <authorList>
            <person name="Barnum T.P."/>
            <person name="Figueroa I.A."/>
            <person name="Carlstrom C.I."/>
            <person name="Lucas L.N."/>
            <person name="Engelbrektson A.L."/>
            <person name="Coates J.D."/>
        </authorList>
    </citation>
    <scope>NUCLEOTIDE SEQUENCE [LARGE SCALE GENOMIC DNA]</scope>
    <source>
        <strain evidence="18">BM706</strain>
    </source>
</reference>
<feature type="binding site" evidence="14">
    <location>
        <position position="777"/>
    </location>
    <ligand>
        <name>Mg(2+)</name>
        <dbReference type="ChEBI" id="CHEBI:18420"/>
    </ligand>
</feature>
<evidence type="ECO:0000256" key="2">
    <source>
        <dbReference type="ARBA" id="ARBA00007837"/>
    </source>
</evidence>
<dbReference type="InterPro" id="IPR018274">
    <property type="entry name" value="PEP_util_AS"/>
</dbReference>
<dbReference type="InterPro" id="IPR040442">
    <property type="entry name" value="Pyrv_kinase-like_dom_sf"/>
</dbReference>
<evidence type="ECO:0000256" key="1">
    <source>
        <dbReference type="ARBA" id="ARBA00001946"/>
    </source>
</evidence>
<dbReference type="NCBIfam" id="NF004531">
    <property type="entry name" value="PRK05878.1"/>
    <property type="match status" value="1"/>
</dbReference>
<dbReference type="SUPFAM" id="SSF52009">
    <property type="entry name" value="Phosphohistidine domain"/>
    <property type="match status" value="1"/>
</dbReference>
<evidence type="ECO:0000256" key="4">
    <source>
        <dbReference type="ARBA" id="ARBA00020138"/>
    </source>
</evidence>
<accession>A0A2N5ZAQ6</accession>
<dbReference type="SUPFAM" id="SSF51621">
    <property type="entry name" value="Phosphoenolpyruvate/pyruvate domain"/>
    <property type="match status" value="1"/>
</dbReference>
<name>A0A2N5ZAQ6_MUIH1</name>
<feature type="binding site" evidence="13">
    <location>
        <position position="777"/>
    </location>
    <ligand>
        <name>substrate</name>
    </ligand>
</feature>
<keyword evidence="7" id="KW-0547">Nucleotide-binding</keyword>
<keyword evidence="5" id="KW-0808">Transferase</keyword>
<feature type="binding site" evidence="13">
    <location>
        <position position="776"/>
    </location>
    <ligand>
        <name>substrate</name>
    </ligand>
</feature>
<dbReference type="Pfam" id="PF00391">
    <property type="entry name" value="PEP-utilizers"/>
    <property type="match status" value="1"/>
</dbReference>
<evidence type="ECO:0000256" key="3">
    <source>
        <dbReference type="ARBA" id="ARBA00011994"/>
    </source>
</evidence>
<evidence type="ECO:0000256" key="10">
    <source>
        <dbReference type="ARBA" id="ARBA00022842"/>
    </source>
</evidence>
<dbReference type="InterPro" id="IPR008279">
    <property type="entry name" value="PEP-util_enz_mobile_dom"/>
</dbReference>
<dbReference type="Pfam" id="PF01326">
    <property type="entry name" value="PPDK_N"/>
    <property type="match status" value="3"/>
</dbReference>
<dbReference type="PIRSF" id="PIRSF000853">
    <property type="entry name" value="PPDK"/>
    <property type="match status" value="1"/>
</dbReference>
<dbReference type="GO" id="GO:0050242">
    <property type="term" value="F:pyruvate, phosphate dikinase activity"/>
    <property type="evidence" value="ECO:0007669"/>
    <property type="project" value="UniProtKB-UniRule"/>
</dbReference>
<evidence type="ECO:0000256" key="14">
    <source>
        <dbReference type="PIRSR" id="PIRSR000853-3"/>
    </source>
</evidence>
<dbReference type="Gene3D" id="1.10.189.10">
    <property type="entry name" value="Pyruvate Phosphate Dikinase, domain 2"/>
    <property type="match status" value="1"/>
</dbReference>
<evidence type="ECO:0000256" key="9">
    <source>
        <dbReference type="ARBA" id="ARBA00022840"/>
    </source>
</evidence>
<feature type="binding site" evidence="14">
    <location>
        <position position="753"/>
    </location>
    <ligand>
        <name>Mg(2+)</name>
        <dbReference type="ChEBI" id="CHEBI:18420"/>
    </ligand>
</feature>
<keyword evidence="8 18" id="KW-0418">Kinase</keyword>
<evidence type="ECO:0000313" key="19">
    <source>
        <dbReference type="Proteomes" id="UP000234857"/>
    </source>
</evidence>
<feature type="domain" description="Pyruvate phosphate dikinase AMP/ATP-binding" evidence="16">
    <location>
        <begin position="305"/>
        <end position="358"/>
    </location>
</feature>
<feature type="binding site" evidence="13">
    <location>
        <position position="618"/>
    </location>
    <ligand>
        <name>substrate</name>
    </ligand>
</feature>
<feature type="binding site" evidence="13">
    <location>
        <position position="774"/>
    </location>
    <ligand>
        <name>substrate</name>
    </ligand>
</feature>
<keyword evidence="6 14" id="KW-0479">Metal-binding</keyword>
<dbReference type="AlphaFoldDB" id="A0A2N5ZAQ6"/>
<gene>
    <name evidence="18" type="ORF">C0601_12245</name>
</gene>
<feature type="active site" description="Proton donor" evidence="12">
    <location>
        <position position="840"/>
    </location>
</feature>
<feature type="binding site" evidence="13">
    <location>
        <position position="775"/>
    </location>
    <ligand>
        <name>substrate</name>
    </ligand>
</feature>
<dbReference type="GO" id="GO:0016301">
    <property type="term" value="F:kinase activity"/>
    <property type="evidence" value="ECO:0007669"/>
    <property type="project" value="UniProtKB-UniRule"/>
</dbReference>
<feature type="active site" description="Tele-phosphohistidine intermediate" evidence="12">
    <location>
        <position position="455"/>
    </location>
</feature>
<keyword evidence="9" id="KW-0067">ATP-binding</keyword>
<evidence type="ECO:0000259" key="17">
    <source>
        <dbReference type="Pfam" id="PF02896"/>
    </source>
</evidence>
<dbReference type="Gene3D" id="3.30.470.20">
    <property type="entry name" value="ATP-grasp fold, B domain"/>
    <property type="match status" value="1"/>
</dbReference>
<keyword evidence="10 14" id="KW-0460">Magnesium</keyword>
<dbReference type="Gene3D" id="1.20.80.30">
    <property type="match status" value="1"/>
</dbReference>
<evidence type="ECO:0000256" key="8">
    <source>
        <dbReference type="ARBA" id="ARBA00022777"/>
    </source>
</evidence>
<feature type="domain" description="PEP-utilising enzyme mobile" evidence="15">
    <location>
        <begin position="423"/>
        <end position="504"/>
    </location>
</feature>
<comment type="catalytic activity">
    <reaction evidence="11">
        <text>pyruvate + phosphate + ATP = phosphoenolpyruvate + AMP + diphosphate + H(+)</text>
        <dbReference type="Rhea" id="RHEA:10756"/>
        <dbReference type="ChEBI" id="CHEBI:15361"/>
        <dbReference type="ChEBI" id="CHEBI:15378"/>
        <dbReference type="ChEBI" id="CHEBI:30616"/>
        <dbReference type="ChEBI" id="CHEBI:33019"/>
        <dbReference type="ChEBI" id="CHEBI:43474"/>
        <dbReference type="ChEBI" id="CHEBI:58702"/>
        <dbReference type="ChEBI" id="CHEBI:456215"/>
        <dbReference type="EC" id="2.7.9.1"/>
    </reaction>
</comment>
<dbReference type="InterPro" id="IPR002192">
    <property type="entry name" value="PPDK_AMP/ATP-bd"/>
</dbReference>
<dbReference type="Gene3D" id="3.50.30.10">
    <property type="entry name" value="Phosphohistidine domain"/>
    <property type="match status" value="1"/>
</dbReference>
<keyword evidence="18" id="KW-0670">Pyruvate</keyword>
<dbReference type="GO" id="GO:0046872">
    <property type="term" value="F:metal ion binding"/>
    <property type="evidence" value="ECO:0007669"/>
    <property type="project" value="UniProtKB-UniRule"/>
</dbReference>
<sequence>MSKKVYFFGANMSDGDGTMKDLLGGKGANLAEMAKAGLPVPPGFTITTENCRYFSKNKQYPDGMKEEIEENLAKLEKAMGKKLGDATDPLLVSVRSGAKISMPGMMDTVLNLGLNDKNVEAFASNTGNPIFAYDCYRRFIQMYGDVIDEIEHSKFEEVLDSVKEKHGAEFDQDLSAEALKEVISGYKALYNKEKGKEFPQDAKDQLYGAINAVFSSWDNPRAKTYRRLNKIPDELGTAVNVQTMVYGNKGEDSGTGVSFTRNPSNGNKEHYGEFLINAQGEDVVAGIRTPKKIDDLKPLMPKVYEELLEVYEKLEQHFKDMQDFEFTIEDRKLYLLQTRTGKRTGMAAVKIAVDMVNEGMITKETALERVEPEALNQLLHPMIDPNEKIDVVAKGLPASPGAATGQIIFDSAEAAKLAEAGEAVLLVRPETTPEDIEGMHAAKGILTSRGGMTSHAAVVARGMGRACVAGCEDLKIDLKTETAVTKSGKQLKKMDWLTINGTTGEVIDGKVKTIDPELSGEFETLLAWANENKRLGVWTNADTPEDAKNARKFGAEGIGLCRTEHMFFDEKRIPIVREMILSESDEARKDAVERLFPFQKDDFYGIFEAMDGLPVTVRLLDPPLHEFLPDQKELMVEIARMEERNETGASLEEKRELLKKVVALAEFNPMLGHRGCRLGVTFPVIYNMQVRAIIEAACELKKAGKDPKPEIMIPLVGHVNELKILHDMTRETVDGIIKKHGVDLHYMVGTMIEIPRAALTAYEIAEYAEFFSFGTNDLTQMTFGYSRDDAEGKFLTYYVDNKVLPRNPFQTIDQEGVGQLMKFAVESGKRRRKDLVLGICGEHGGEPESIEFCNEIGLNYVSCSPFRVPIARLAAAQATLKNKKKADLNSKTKEA</sequence>
<evidence type="ECO:0000313" key="18">
    <source>
        <dbReference type="EMBL" id="PLX15740.1"/>
    </source>
</evidence>
<evidence type="ECO:0000259" key="15">
    <source>
        <dbReference type="Pfam" id="PF00391"/>
    </source>
</evidence>
<dbReference type="Gene3D" id="3.20.20.60">
    <property type="entry name" value="Phosphoenolpyruvate-binding domains"/>
    <property type="match status" value="1"/>
</dbReference>
<dbReference type="EMBL" id="PKTG01000130">
    <property type="protein sequence ID" value="PLX15740.1"/>
    <property type="molecule type" value="Genomic_DNA"/>
</dbReference>
<evidence type="ECO:0000256" key="12">
    <source>
        <dbReference type="PIRSR" id="PIRSR000853-1"/>
    </source>
</evidence>